<feature type="region of interest" description="Disordered" evidence="1">
    <location>
        <begin position="222"/>
        <end position="261"/>
    </location>
</feature>
<evidence type="ECO:0008006" key="4">
    <source>
        <dbReference type="Google" id="ProtNLM"/>
    </source>
</evidence>
<feature type="region of interest" description="Disordered" evidence="1">
    <location>
        <begin position="606"/>
        <end position="661"/>
    </location>
</feature>
<feature type="compositionally biased region" description="Acidic residues" evidence="1">
    <location>
        <begin position="490"/>
        <end position="501"/>
    </location>
</feature>
<reference evidence="2" key="1">
    <citation type="submission" date="2022-07" db="EMBL/GenBank/DDBJ databases">
        <title>Draft genome sequence of Zalerion maritima ATCC 34329, a (micro)plastics degrading marine fungus.</title>
        <authorList>
            <person name="Paco A."/>
            <person name="Goncalves M.F.M."/>
            <person name="Rocha-Santos T.A.P."/>
            <person name="Alves A."/>
        </authorList>
    </citation>
    <scope>NUCLEOTIDE SEQUENCE</scope>
    <source>
        <strain evidence="2">ATCC 34329</strain>
    </source>
</reference>
<sequence length="661" mass="73589">MSSYDDRRRYREPREARYVETQEYRGPSQELVPRSTRVEADMPVEPYQYDQDIRRARSAGPYYEDDYYGGSRHGDSRDYERGYDGYRSKKGSSKSHMEEERARRRMLSKEQKIMAALAGAALFAGGKELYDRREAKEEHAAIHRNPLASAALGAAGALAGYQGAEVYSKHGKSKSKHVVRGRDGRIEEEYWTGESSDDDRDKKHNNSFLKNAIAAAGLGKALKSMTGGGDDQSERSYRSRSTRRSSHSSSRSHSESAVEKIQKAAVASLLAGASEAFRVSKQPGSWKGEKTKRILTAAVSGGGINAAHDTDHHKLGLLESVLGGLGATRVVHGSKKDIEMDEDTGRSRSRSRVRSGSRARSSSRGGHGGGAAGPLAAVMGAIAGKKLLDRSRSRSRGRRDDSIDSYDSKRSKKGGLRERSRSAVRKLMGKTTLDDEDDRYDDRRYDDDYHEDAPPRRSRRHRDYDSRSTSRSRSVSSYRDRPRGGGGYESESDLGNSDDDDKQYKKIRGKSIISASLAGVATIHAAHGVYQSYEKRQKRLKAVKEGTLSEAEAKRLRKKALLQDAASVGIAALGVKGAISEVKDAKSLNDECKEFKHNRDCRHQKRLEKQQRIRRRDWEPSYHDDDSDYYLDSESGYHRSVSSARRLPAAAPDGRSGYRSG</sequence>
<feature type="compositionally biased region" description="Basic and acidic residues" evidence="1">
    <location>
        <begin position="252"/>
        <end position="261"/>
    </location>
</feature>
<feature type="region of interest" description="Disordered" evidence="1">
    <location>
        <begin position="333"/>
        <end position="374"/>
    </location>
</feature>
<feature type="compositionally biased region" description="Basic and acidic residues" evidence="1">
    <location>
        <begin position="1"/>
        <end position="23"/>
    </location>
</feature>
<evidence type="ECO:0000313" key="2">
    <source>
        <dbReference type="EMBL" id="KAJ2905103.1"/>
    </source>
</evidence>
<comment type="caution">
    <text evidence="2">The sequence shown here is derived from an EMBL/GenBank/DDBJ whole genome shotgun (WGS) entry which is preliminary data.</text>
</comment>
<evidence type="ECO:0000256" key="1">
    <source>
        <dbReference type="SAM" id="MobiDB-lite"/>
    </source>
</evidence>
<feature type="compositionally biased region" description="Basic and acidic residues" evidence="1">
    <location>
        <begin position="72"/>
        <end position="87"/>
    </location>
</feature>
<gene>
    <name evidence="2" type="ORF">MKZ38_006349</name>
</gene>
<feature type="compositionally biased region" description="Basic and acidic residues" evidence="1">
    <location>
        <begin position="95"/>
        <end position="107"/>
    </location>
</feature>
<feature type="compositionally biased region" description="Basic and acidic residues" evidence="1">
    <location>
        <begin position="440"/>
        <end position="455"/>
    </location>
</feature>
<name>A0AAD5RXH6_9PEZI</name>
<organism evidence="2 3">
    <name type="scientific">Zalerion maritima</name>
    <dbReference type="NCBI Taxonomy" id="339359"/>
    <lineage>
        <taxon>Eukaryota</taxon>
        <taxon>Fungi</taxon>
        <taxon>Dikarya</taxon>
        <taxon>Ascomycota</taxon>
        <taxon>Pezizomycotina</taxon>
        <taxon>Sordariomycetes</taxon>
        <taxon>Lulworthiomycetidae</taxon>
        <taxon>Lulworthiales</taxon>
        <taxon>Lulworthiaceae</taxon>
        <taxon>Zalerion</taxon>
    </lineage>
</organism>
<feature type="compositionally biased region" description="Basic and acidic residues" evidence="1">
    <location>
        <begin position="386"/>
        <end position="421"/>
    </location>
</feature>
<accession>A0AAD5RXH6</accession>
<feature type="compositionally biased region" description="Basic and acidic residues" evidence="1">
    <location>
        <begin position="334"/>
        <end position="346"/>
    </location>
</feature>
<feature type="compositionally biased region" description="Basic residues" evidence="1">
    <location>
        <begin position="169"/>
        <end position="179"/>
    </location>
</feature>
<protein>
    <recommendedName>
        <fullName evidence="4">DUF3824 domain-containing protein</fullName>
    </recommendedName>
</protein>
<feature type="region of interest" description="Disordered" evidence="1">
    <location>
        <begin position="166"/>
        <end position="204"/>
    </location>
</feature>
<feature type="compositionally biased region" description="Acidic residues" evidence="1">
    <location>
        <begin position="189"/>
        <end position="198"/>
    </location>
</feature>
<dbReference type="AlphaFoldDB" id="A0AAD5RXH6"/>
<feature type="region of interest" description="Disordered" evidence="1">
    <location>
        <begin position="1"/>
        <end position="107"/>
    </location>
</feature>
<feature type="compositionally biased region" description="Basic and acidic residues" evidence="1">
    <location>
        <begin position="607"/>
        <end position="624"/>
    </location>
</feature>
<dbReference type="Proteomes" id="UP001201980">
    <property type="component" value="Unassembled WGS sequence"/>
</dbReference>
<feature type="compositionally biased region" description="Basic residues" evidence="1">
    <location>
        <begin position="347"/>
        <end position="357"/>
    </location>
</feature>
<dbReference type="EMBL" id="JAKWBI020000038">
    <property type="protein sequence ID" value="KAJ2905103.1"/>
    <property type="molecule type" value="Genomic_DNA"/>
</dbReference>
<evidence type="ECO:0000313" key="3">
    <source>
        <dbReference type="Proteomes" id="UP001201980"/>
    </source>
</evidence>
<feature type="region of interest" description="Disordered" evidence="1">
    <location>
        <begin position="386"/>
        <end position="502"/>
    </location>
</feature>
<keyword evidence="3" id="KW-1185">Reference proteome</keyword>
<proteinExistence type="predicted"/>